<protein>
    <submittedName>
        <fullName evidence="1">Uncharacterized protein</fullName>
    </submittedName>
</protein>
<dbReference type="EMBL" id="SJSL01000005">
    <property type="protein sequence ID" value="TCC99921.1"/>
    <property type="molecule type" value="Genomic_DNA"/>
</dbReference>
<dbReference type="OrthoDB" id="791132at2"/>
<evidence type="ECO:0000313" key="1">
    <source>
        <dbReference type="EMBL" id="TCC99921.1"/>
    </source>
</evidence>
<comment type="caution">
    <text evidence="1">The sequence shown here is derived from an EMBL/GenBank/DDBJ whole genome shotgun (WGS) entry which is preliminary data.</text>
</comment>
<sequence length="173" mass="20137">MDILYTAEEKYLQAIDELNYGELPKALHLFNEIINSDPGYARAYYQLGYLYYYQFKDYQAAGYYFKKCIELEAAFPEVYEHYLKLLITLKMHKSVTQVAESALEVPGVCKANIYESLGLYAEELQNFDLARAQYTLASIATSCQADHTTYEEHLKRVTHKLSVNDRVRYTYQG</sequence>
<dbReference type="Gene3D" id="1.25.40.10">
    <property type="entry name" value="Tetratricopeptide repeat domain"/>
    <property type="match status" value="1"/>
</dbReference>
<evidence type="ECO:0000313" key="2">
    <source>
        <dbReference type="Proteomes" id="UP000293347"/>
    </source>
</evidence>
<accession>A0A4R0NH76</accession>
<dbReference type="Proteomes" id="UP000293347">
    <property type="component" value="Unassembled WGS sequence"/>
</dbReference>
<name>A0A4R0NH76_9SPHI</name>
<proteinExistence type="predicted"/>
<dbReference type="InterPro" id="IPR011990">
    <property type="entry name" value="TPR-like_helical_dom_sf"/>
</dbReference>
<reference evidence="1 2" key="1">
    <citation type="submission" date="2019-02" db="EMBL/GenBank/DDBJ databases">
        <title>Pedobacter sp. RP-1-14 sp. nov., isolated from Arctic soil.</title>
        <authorList>
            <person name="Dahal R.H."/>
        </authorList>
    </citation>
    <scope>NUCLEOTIDE SEQUENCE [LARGE SCALE GENOMIC DNA]</scope>
    <source>
        <strain evidence="1 2">RP-1-14</strain>
    </source>
</reference>
<dbReference type="AlphaFoldDB" id="A0A4R0NH76"/>
<gene>
    <name evidence="1" type="ORF">EZ437_16920</name>
</gene>
<dbReference type="SUPFAM" id="SSF48452">
    <property type="entry name" value="TPR-like"/>
    <property type="match status" value="1"/>
</dbReference>
<keyword evidence="2" id="KW-1185">Reference proteome</keyword>
<dbReference type="RefSeq" id="WP_131597256.1">
    <property type="nucleotide sequence ID" value="NZ_SJSL01000005.1"/>
</dbReference>
<organism evidence="1 2">
    <name type="scientific">Pedobacter psychroterrae</name>
    <dbReference type="NCBI Taxonomy" id="2530453"/>
    <lineage>
        <taxon>Bacteria</taxon>
        <taxon>Pseudomonadati</taxon>
        <taxon>Bacteroidota</taxon>
        <taxon>Sphingobacteriia</taxon>
        <taxon>Sphingobacteriales</taxon>
        <taxon>Sphingobacteriaceae</taxon>
        <taxon>Pedobacter</taxon>
    </lineage>
</organism>